<comment type="caution">
    <text evidence="4">The sequence shown here is derived from an EMBL/GenBank/DDBJ whole genome shotgun (WGS) entry which is preliminary data.</text>
</comment>
<organism evidence="4 5">
    <name type="scientific">Mangrovihabitans endophyticus</name>
    <dbReference type="NCBI Taxonomy" id="1751298"/>
    <lineage>
        <taxon>Bacteria</taxon>
        <taxon>Bacillati</taxon>
        <taxon>Actinomycetota</taxon>
        <taxon>Actinomycetes</taxon>
        <taxon>Micromonosporales</taxon>
        <taxon>Micromonosporaceae</taxon>
        <taxon>Mangrovihabitans</taxon>
    </lineage>
</organism>
<gene>
    <name evidence="4" type="ORF">GCM10012284_39410</name>
</gene>
<proteinExistence type="predicted"/>
<feature type="region of interest" description="Disordered" evidence="1">
    <location>
        <begin position="181"/>
        <end position="203"/>
    </location>
</feature>
<dbReference type="InterPro" id="IPR000421">
    <property type="entry name" value="FA58C"/>
</dbReference>
<evidence type="ECO:0000259" key="3">
    <source>
        <dbReference type="PROSITE" id="PS50022"/>
    </source>
</evidence>
<name>A0A8J3FPG2_9ACTN</name>
<keyword evidence="5" id="KW-1185">Reference proteome</keyword>
<feature type="domain" description="F5/8 type C" evidence="3">
    <location>
        <begin position="28"/>
        <end position="179"/>
    </location>
</feature>
<keyword evidence="2" id="KW-0732">Signal</keyword>
<feature type="chain" id="PRO_5039476536" description="F5/8 type C domain-containing protein" evidence="2">
    <location>
        <begin position="29"/>
        <end position="500"/>
    </location>
</feature>
<evidence type="ECO:0000256" key="2">
    <source>
        <dbReference type="SAM" id="SignalP"/>
    </source>
</evidence>
<dbReference type="PROSITE" id="PS50022">
    <property type="entry name" value="FA58C_3"/>
    <property type="match status" value="1"/>
</dbReference>
<reference evidence="4" key="1">
    <citation type="journal article" date="2014" name="Int. J. Syst. Evol. Microbiol.">
        <title>Complete genome sequence of Corynebacterium casei LMG S-19264T (=DSM 44701T), isolated from a smear-ripened cheese.</title>
        <authorList>
            <consortium name="US DOE Joint Genome Institute (JGI-PGF)"/>
            <person name="Walter F."/>
            <person name="Albersmeier A."/>
            <person name="Kalinowski J."/>
            <person name="Ruckert C."/>
        </authorList>
    </citation>
    <scope>NUCLEOTIDE SEQUENCE</scope>
    <source>
        <strain evidence="4">CGMCC 4.7299</strain>
    </source>
</reference>
<dbReference type="RefSeq" id="WP_189080709.1">
    <property type="nucleotide sequence ID" value="NZ_BMMX01000018.1"/>
</dbReference>
<sequence length="500" mass="53222">MHRQQSRNRLRKPLLLSAAGLLLTGGLAAGLRTAYADSEVNIARGHTATGSAPCRPEESAGKAVNGSSDGGLADKWCSAARDPFLQVDLGAAVAIDKLIVRHAGAGGEPGAWNTRDFTLAISTDGTTFTDVSTATGNTADVTVHPISPVSARYVRLRVTAPTTAGGGAVRIYELEAYAAGDTPAPPASEPTTSAPTTSAPAACHSDAPATITDYISDHTEKMNRTVCNADVAVYFDDDLTALPAARTAWIAPFATDIWQYMKSAYGNCAADRELPAPIGPGCTQFGAPKPALFFLHEGKHGGGTVNTRFDANSGFRTTVDVGNTGWNESDAVLHDVLVHEACHQVEGASQGTQESPAFPVWGDSKWAEFCVHDFYANTGRDADAARTEQAFLAGRDSLPPGANNTAFFRDWFLPLWHDGGDNAQVMQRFFGLLAQHFPTRQTNDGRNLIYTRRMNTGEFVLFSSAAAGKDLSARAAQAFNSGWSQAEFTQAQRDFPDVTF</sequence>
<reference evidence="4" key="2">
    <citation type="submission" date="2020-09" db="EMBL/GenBank/DDBJ databases">
        <authorList>
            <person name="Sun Q."/>
            <person name="Zhou Y."/>
        </authorList>
    </citation>
    <scope>NUCLEOTIDE SEQUENCE</scope>
    <source>
        <strain evidence="4">CGMCC 4.7299</strain>
    </source>
</reference>
<dbReference type="Gene3D" id="2.60.120.260">
    <property type="entry name" value="Galactose-binding domain-like"/>
    <property type="match status" value="1"/>
</dbReference>
<dbReference type="InterPro" id="IPR008979">
    <property type="entry name" value="Galactose-bd-like_sf"/>
</dbReference>
<evidence type="ECO:0000313" key="5">
    <source>
        <dbReference type="Proteomes" id="UP000656042"/>
    </source>
</evidence>
<dbReference type="EMBL" id="BMMX01000018">
    <property type="protein sequence ID" value="GGL00955.1"/>
    <property type="molecule type" value="Genomic_DNA"/>
</dbReference>
<feature type="signal peptide" evidence="2">
    <location>
        <begin position="1"/>
        <end position="28"/>
    </location>
</feature>
<dbReference type="AlphaFoldDB" id="A0A8J3FPG2"/>
<evidence type="ECO:0000256" key="1">
    <source>
        <dbReference type="SAM" id="MobiDB-lite"/>
    </source>
</evidence>
<accession>A0A8J3FPG2</accession>
<evidence type="ECO:0000313" key="4">
    <source>
        <dbReference type="EMBL" id="GGL00955.1"/>
    </source>
</evidence>
<dbReference type="SUPFAM" id="SSF49785">
    <property type="entry name" value="Galactose-binding domain-like"/>
    <property type="match status" value="1"/>
</dbReference>
<dbReference type="Proteomes" id="UP000656042">
    <property type="component" value="Unassembled WGS sequence"/>
</dbReference>
<protein>
    <recommendedName>
        <fullName evidence="3">F5/8 type C domain-containing protein</fullName>
    </recommendedName>
</protein>
<feature type="compositionally biased region" description="Low complexity" evidence="1">
    <location>
        <begin position="189"/>
        <end position="202"/>
    </location>
</feature>
<dbReference type="Pfam" id="PF00754">
    <property type="entry name" value="F5_F8_type_C"/>
    <property type="match status" value="1"/>
</dbReference>